<feature type="transmembrane region" description="Helical" evidence="1">
    <location>
        <begin position="176"/>
        <end position="197"/>
    </location>
</feature>
<sequence length="341" mass="37735">MPDFAFRDIVPAVRRTEWSRVRACTWVGLAIFVVFFSPFLVEGTAVALALVALVPLALGLGLIEHFVPSVWLSMVVLFIHVAGLADLVSDFNLLGKTLIAYFTGSWVDDEDENAEGDSDERQLLLARVLITLIGALPVMLFLMFGMPPTVKLFDDLDGTSSSSSQKSSSNSGMSNGVALILLALVWKVIMVCLRLFLLFRVTKDIIIAGRIRKESRTAIELTELFLLADLLWSGIPLGVLTFLELFFYGDGFKGDEVQVFELIKLVAVAVDALAASYIIYFAIFGLGRFCHLEGHDDEDEPKHEHDEHPHTAERKKVTPAMTAIQAEKEPLVINHAKKMNV</sequence>
<reference evidence="2 3" key="1">
    <citation type="journal article" date="2013" name="Genome Biol.">
        <title>Genome of Acanthamoeba castellanii highlights extensive lateral gene transfer and early evolution of tyrosine kinase signaling.</title>
        <authorList>
            <person name="Clarke M."/>
            <person name="Lohan A.J."/>
            <person name="Liu B."/>
            <person name="Lagkouvardos I."/>
            <person name="Roy S."/>
            <person name="Zafar N."/>
            <person name="Bertelli C."/>
            <person name="Schilde C."/>
            <person name="Kianianmomeni A."/>
            <person name="Burglin T.R."/>
            <person name="Frech C."/>
            <person name="Turcotte B."/>
            <person name="Kopec K.O."/>
            <person name="Synnott J.M."/>
            <person name="Choo C."/>
            <person name="Paponov I."/>
            <person name="Finkler A."/>
            <person name="Soon Heng Tan C."/>
            <person name="Hutchins A.P."/>
            <person name="Weinmeier T."/>
            <person name="Rattei T."/>
            <person name="Chu J.S."/>
            <person name="Gimenez G."/>
            <person name="Irimia M."/>
            <person name="Rigden D.J."/>
            <person name="Fitzpatrick D.A."/>
            <person name="Lorenzo-Morales J."/>
            <person name="Bateman A."/>
            <person name="Chiu C.H."/>
            <person name="Tang P."/>
            <person name="Hegemann P."/>
            <person name="Fromm H."/>
            <person name="Raoult D."/>
            <person name="Greub G."/>
            <person name="Miranda-Saavedra D."/>
            <person name="Chen N."/>
            <person name="Nash P."/>
            <person name="Ginger M.L."/>
            <person name="Horn M."/>
            <person name="Schaap P."/>
            <person name="Caler L."/>
            <person name="Loftus B."/>
        </authorList>
    </citation>
    <scope>NUCLEOTIDE SEQUENCE [LARGE SCALE GENOMIC DNA]</scope>
    <source>
        <strain evidence="2 3">Neff</strain>
    </source>
</reference>
<dbReference type="AlphaFoldDB" id="L8HC51"/>
<accession>L8HC51</accession>
<feature type="transmembrane region" description="Helical" evidence="1">
    <location>
        <begin position="20"/>
        <end position="40"/>
    </location>
</feature>
<keyword evidence="3" id="KW-1185">Reference proteome</keyword>
<keyword evidence="1" id="KW-1133">Transmembrane helix</keyword>
<dbReference type="EMBL" id="KB007891">
    <property type="protein sequence ID" value="ELR21971.1"/>
    <property type="molecule type" value="Genomic_DNA"/>
</dbReference>
<organism evidence="2 3">
    <name type="scientific">Acanthamoeba castellanii (strain ATCC 30010 / Neff)</name>
    <dbReference type="NCBI Taxonomy" id="1257118"/>
    <lineage>
        <taxon>Eukaryota</taxon>
        <taxon>Amoebozoa</taxon>
        <taxon>Discosea</taxon>
        <taxon>Longamoebia</taxon>
        <taxon>Centramoebida</taxon>
        <taxon>Acanthamoebidae</taxon>
        <taxon>Acanthamoeba</taxon>
    </lineage>
</organism>
<feature type="transmembrane region" description="Helical" evidence="1">
    <location>
        <begin position="69"/>
        <end position="88"/>
    </location>
</feature>
<dbReference type="OMA" id="LVINHAK"/>
<evidence type="ECO:0000313" key="2">
    <source>
        <dbReference type="EMBL" id="ELR21971.1"/>
    </source>
</evidence>
<protein>
    <recommendedName>
        <fullName evidence="4">Transmembrane protein</fullName>
    </recommendedName>
</protein>
<gene>
    <name evidence="2" type="ORF">ACA1_325430</name>
</gene>
<proteinExistence type="predicted"/>
<feature type="transmembrane region" description="Helical" evidence="1">
    <location>
        <begin position="218"/>
        <end position="242"/>
    </location>
</feature>
<evidence type="ECO:0000313" key="3">
    <source>
        <dbReference type="Proteomes" id="UP000011083"/>
    </source>
</evidence>
<dbReference type="KEGG" id="acan:ACA1_325430"/>
<dbReference type="RefSeq" id="XP_004348345.1">
    <property type="nucleotide sequence ID" value="XM_004348295.1"/>
</dbReference>
<feature type="transmembrane region" description="Helical" evidence="1">
    <location>
        <begin position="262"/>
        <end position="283"/>
    </location>
</feature>
<evidence type="ECO:0000256" key="1">
    <source>
        <dbReference type="SAM" id="Phobius"/>
    </source>
</evidence>
<evidence type="ECO:0008006" key="4">
    <source>
        <dbReference type="Google" id="ProtNLM"/>
    </source>
</evidence>
<dbReference type="Proteomes" id="UP000011083">
    <property type="component" value="Unassembled WGS sequence"/>
</dbReference>
<dbReference type="VEuPathDB" id="AmoebaDB:ACA1_325430"/>
<keyword evidence="1" id="KW-0812">Transmembrane</keyword>
<dbReference type="GeneID" id="14922891"/>
<feature type="transmembrane region" description="Helical" evidence="1">
    <location>
        <begin position="124"/>
        <end position="146"/>
    </location>
</feature>
<name>L8HC51_ACACF</name>
<keyword evidence="1" id="KW-0472">Membrane</keyword>